<evidence type="ECO:0000259" key="6">
    <source>
        <dbReference type="PROSITE" id="PS51379"/>
    </source>
</evidence>
<dbReference type="CDD" id="cd00130">
    <property type="entry name" value="PAS"/>
    <property type="match status" value="1"/>
</dbReference>
<feature type="domain" description="PAS" evidence="5">
    <location>
        <begin position="406"/>
        <end position="476"/>
    </location>
</feature>
<keyword evidence="3" id="KW-0408">Iron</keyword>
<dbReference type="Pfam" id="PF02906">
    <property type="entry name" value="Fe_hyd_lg_C"/>
    <property type="match status" value="1"/>
</dbReference>
<dbReference type="Gene3D" id="3.40.950.10">
    <property type="entry name" value="Fe-only Hydrogenase (Larger Subunit), Chain L, domain 3"/>
    <property type="match status" value="1"/>
</dbReference>
<dbReference type="GO" id="GO:0051539">
    <property type="term" value="F:4 iron, 4 sulfur cluster binding"/>
    <property type="evidence" value="ECO:0007669"/>
    <property type="project" value="UniProtKB-KW"/>
</dbReference>
<dbReference type="InterPro" id="IPR017900">
    <property type="entry name" value="4Fe4S_Fe_S_CS"/>
</dbReference>
<dbReference type="InterPro" id="IPR007202">
    <property type="entry name" value="4Fe-4S_dom"/>
</dbReference>
<evidence type="ECO:0000256" key="3">
    <source>
        <dbReference type="ARBA" id="ARBA00023004"/>
    </source>
</evidence>
<dbReference type="SUPFAM" id="SSF54862">
    <property type="entry name" value="4Fe-4S ferredoxins"/>
    <property type="match status" value="1"/>
</dbReference>
<dbReference type="Pfam" id="PF13237">
    <property type="entry name" value="Fer4_10"/>
    <property type="match status" value="1"/>
</dbReference>
<dbReference type="SMART" id="SM00091">
    <property type="entry name" value="PAS"/>
    <property type="match status" value="1"/>
</dbReference>
<dbReference type="Gene3D" id="3.30.70.20">
    <property type="match status" value="1"/>
</dbReference>
<dbReference type="SUPFAM" id="SSF55785">
    <property type="entry name" value="PYP-like sensor domain (PAS domain)"/>
    <property type="match status" value="1"/>
</dbReference>
<dbReference type="InterPro" id="IPR035965">
    <property type="entry name" value="PAS-like_dom_sf"/>
</dbReference>
<dbReference type="InterPro" id="IPR009016">
    <property type="entry name" value="Fe_hydrogenase"/>
</dbReference>
<keyword evidence="1" id="KW-0004">4Fe-4S</keyword>
<evidence type="ECO:0000256" key="4">
    <source>
        <dbReference type="ARBA" id="ARBA00023014"/>
    </source>
</evidence>
<comment type="caution">
    <text evidence="8">The sequence shown here is derived from an EMBL/GenBank/DDBJ whole genome shotgun (WGS) entry which is preliminary data.</text>
</comment>
<dbReference type="SUPFAM" id="SSF53920">
    <property type="entry name" value="Fe-only hydrogenase"/>
    <property type="match status" value="1"/>
</dbReference>
<dbReference type="InterPro" id="IPR000014">
    <property type="entry name" value="PAS"/>
</dbReference>
<dbReference type="PROSITE" id="PS50112">
    <property type="entry name" value="PAS"/>
    <property type="match status" value="1"/>
</dbReference>
<dbReference type="Gene3D" id="1.10.15.40">
    <property type="entry name" value="Electron transport complex subunit B, putative Fe-S cluster"/>
    <property type="match status" value="1"/>
</dbReference>
<evidence type="ECO:0000313" key="8">
    <source>
        <dbReference type="EMBL" id="HIR57449.1"/>
    </source>
</evidence>
<dbReference type="PROSITE" id="PS51379">
    <property type="entry name" value="4FE4S_FER_2"/>
    <property type="match status" value="2"/>
</dbReference>
<sequence>MGIIGLKKANCKNCYKCIKVCPVKSIKVENEQAKIMDRSCVLCGTCLEECPQGAKTITSAVDRIKSYLKNGDRVIISLAPSYFGSFDFESPQKFVGAIKALGFYGVSETSEGAAYVTAEYHCLVKENKMDNILTTCCPSFNNLVEKYYPDLVPQMAPVVSPMIAHGRLLREAYGHDCRVVFAGPCIAKIDEAEDIRHNNEIDAVITFEELAEWLNSEGEKIAAAEPAPFLNGSSKILREYPVTGGIIESLRALGDTGDWQMLSVSGSAGCIDLCHSLQRGELHHCFIEVNMCREACINGPVTVRDGVSRFATKLKIRRYAREDADGYPNMPESIPMGKKFVDRSVREDIPDEATIRAILAKIGKETPEQELNCGSCGYPSCRAKAIAVYQNKAELTMCIPYMKERAESLSNYVLTETPNITIIVDEELKIVEFNAAAEKAFRITRHEALQKYLYELIDTSDFQTVFETRQSISDKKVQYRDYGITTVQSIIYIAKQNLAMGIFRDVTQEAAAEQSRYKLQMDTMEMAQKVIDKQMIAAQEIASLLGETTAETKATLTKLKNMIVDDGDQR</sequence>
<evidence type="ECO:0000256" key="2">
    <source>
        <dbReference type="ARBA" id="ARBA00022723"/>
    </source>
</evidence>
<evidence type="ECO:0000259" key="7">
    <source>
        <dbReference type="PROSITE" id="PS51656"/>
    </source>
</evidence>
<dbReference type="Proteomes" id="UP000886785">
    <property type="component" value="Unassembled WGS sequence"/>
</dbReference>
<reference evidence="8" key="2">
    <citation type="journal article" date="2021" name="PeerJ">
        <title>Extensive microbial diversity within the chicken gut microbiome revealed by metagenomics and culture.</title>
        <authorList>
            <person name="Gilroy R."/>
            <person name="Ravi A."/>
            <person name="Getino M."/>
            <person name="Pursley I."/>
            <person name="Horton D.L."/>
            <person name="Alikhan N.F."/>
            <person name="Baker D."/>
            <person name="Gharbi K."/>
            <person name="Hall N."/>
            <person name="Watson M."/>
            <person name="Adriaenssens E.M."/>
            <person name="Foster-Nyarko E."/>
            <person name="Jarju S."/>
            <person name="Secka A."/>
            <person name="Antonio M."/>
            <person name="Oren A."/>
            <person name="Chaudhuri R.R."/>
            <person name="La Ragione R."/>
            <person name="Hildebrand F."/>
            <person name="Pallen M.J."/>
        </authorList>
    </citation>
    <scope>NUCLEOTIDE SEQUENCE</scope>
    <source>
        <strain evidence="8">ChiSjej1B19-7085</strain>
    </source>
</reference>
<dbReference type="AlphaFoldDB" id="A0A9D1DQY9"/>
<dbReference type="InterPro" id="IPR013767">
    <property type="entry name" value="PAS_fold"/>
</dbReference>
<protein>
    <submittedName>
        <fullName evidence="8">PAS domain-containing protein</fullName>
    </submittedName>
</protein>
<dbReference type="InterPro" id="IPR017896">
    <property type="entry name" value="4Fe4S_Fe-S-bd"/>
</dbReference>
<dbReference type="EMBL" id="DVHF01000082">
    <property type="protein sequence ID" value="HIR57449.1"/>
    <property type="molecule type" value="Genomic_DNA"/>
</dbReference>
<feature type="domain" description="4Fe-4S ferredoxin-type" evidence="6">
    <location>
        <begin position="32"/>
        <end position="60"/>
    </location>
</feature>
<dbReference type="PROSITE" id="PS51656">
    <property type="entry name" value="4FE4S"/>
    <property type="match status" value="1"/>
</dbReference>
<feature type="domain" description="4Fe-4S" evidence="7">
    <location>
        <begin position="354"/>
        <end position="415"/>
    </location>
</feature>
<evidence type="ECO:0000256" key="1">
    <source>
        <dbReference type="ARBA" id="ARBA00022485"/>
    </source>
</evidence>
<dbReference type="GO" id="GO:0046872">
    <property type="term" value="F:metal ion binding"/>
    <property type="evidence" value="ECO:0007669"/>
    <property type="project" value="UniProtKB-KW"/>
</dbReference>
<keyword evidence="2" id="KW-0479">Metal-binding</keyword>
<dbReference type="InterPro" id="IPR050340">
    <property type="entry name" value="Cytosolic_Fe-S_CAF"/>
</dbReference>
<keyword evidence="4" id="KW-0411">Iron-sulfur</keyword>
<evidence type="ECO:0000259" key="5">
    <source>
        <dbReference type="PROSITE" id="PS50112"/>
    </source>
</evidence>
<proteinExistence type="predicted"/>
<dbReference type="GO" id="GO:0006355">
    <property type="term" value="P:regulation of DNA-templated transcription"/>
    <property type="evidence" value="ECO:0007669"/>
    <property type="project" value="InterPro"/>
</dbReference>
<dbReference type="Pfam" id="PF04060">
    <property type="entry name" value="FeS"/>
    <property type="match status" value="1"/>
</dbReference>
<dbReference type="InterPro" id="IPR004108">
    <property type="entry name" value="Fe_hydrogenase_lsu_C"/>
</dbReference>
<dbReference type="PROSITE" id="PS00198">
    <property type="entry name" value="4FE4S_FER_1"/>
    <property type="match status" value="1"/>
</dbReference>
<dbReference type="Gene3D" id="3.30.450.20">
    <property type="entry name" value="PAS domain"/>
    <property type="match status" value="1"/>
</dbReference>
<name>A0A9D1DQY9_9FIRM</name>
<gene>
    <name evidence="8" type="ORF">IAA54_07245</name>
</gene>
<feature type="domain" description="4Fe-4S ferredoxin-type" evidence="6">
    <location>
        <begin position="2"/>
        <end position="31"/>
    </location>
</feature>
<evidence type="ECO:0000313" key="9">
    <source>
        <dbReference type="Proteomes" id="UP000886785"/>
    </source>
</evidence>
<dbReference type="PANTHER" id="PTHR11615">
    <property type="entry name" value="NITRATE, FORMATE, IRON DEHYDROGENASE"/>
    <property type="match status" value="1"/>
</dbReference>
<reference evidence="8" key="1">
    <citation type="submission" date="2020-10" db="EMBL/GenBank/DDBJ databases">
        <authorList>
            <person name="Gilroy R."/>
        </authorList>
    </citation>
    <scope>NUCLEOTIDE SEQUENCE</scope>
    <source>
        <strain evidence="8">ChiSjej1B19-7085</strain>
    </source>
</reference>
<dbReference type="Pfam" id="PF00989">
    <property type="entry name" value="PAS"/>
    <property type="match status" value="1"/>
</dbReference>
<organism evidence="8 9">
    <name type="scientific">Candidatus Gallacutalibacter pullicola</name>
    <dbReference type="NCBI Taxonomy" id="2840830"/>
    <lineage>
        <taxon>Bacteria</taxon>
        <taxon>Bacillati</taxon>
        <taxon>Bacillota</taxon>
        <taxon>Clostridia</taxon>
        <taxon>Eubacteriales</taxon>
        <taxon>Candidatus Gallacutalibacter</taxon>
    </lineage>
</organism>
<accession>A0A9D1DQY9</accession>